<evidence type="ECO:0000256" key="4">
    <source>
        <dbReference type="ARBA" id="ARBA00022519"/>
    </source>
</evidence>
<sequence length="349" mass="37449">MSTGNTSSEYTSMTNRFMRILGRPEFSAIAAALVIYIFFWSVAPSFRSLAAVGTVLYQAASVGLMAVSVSLLMIGGEFDLSAGVAVISSSVVASIVATELNAPLWLSLIVALLASLGLGFWNGWLVTRTGIPSFLITLSSLFMLFGMNLGVTRLVTNSVATPKVDQIAGYGILQKFFSGTWEVSSEAGAARFNIIILWWFVFVIIATYVLLRTRIGNWIFACGGNVNSARAVGVPVKKMKIGLFMFVGFSSWFYAMHQLASFNTIQAGTGYGAEFYYIIAAVVGGCSLTGGFGSAAGSAIGAMIYGMTMQGIVYAGWDQNWFRFFLGSMLLLAVLLTMNVKRLSAARSI</sequence>
<name>A0A6J5Z0D7_9ZZZZ</name>
<keyword evidence="3" id="KW-1003">Cell membrane</keyword>
<dbReference type="InterPro" id="IPR001851">
    <property type="entry name" value="ABC_transp_permease"/>
</dbReference>
<dbReference type="GO" id="GO:0005886">
    <property type="term" value="C:plasma membrane"/>
    <property type="evidence" value="ECO:0007669"/>
    <property type="project" value="UniProtKB-SubCell"/>
</dbReference>
<proteinExistence type="predicted"/>
<dbReference type="CDD" id="cd06579">
    <property type="entry name" value="TM_PBP1_transp_AraH_like"/>
    <property type="match status" value="1"/>
</dbReference>
<evidence type="ECO:0000256" key="9">
    <source>
        <dbReference type="SAM" id="Phobius"/>
    </source>
</evidence>
<evidence type="ECO:0000256" key="8">
    <source>
        <dbReference type="ARBA" id="ARBA00023136"/>
    </source>
</evidence>
<feature type="transmembrane region" description="Helical" evidence="9">
    <location>
        <begin position="190"/>
        <end position="211"/>
    </location>
</feature>
<organism evidence="10">
    <name type="scientific">freshwater metagenome</name>
    <dbReference type="NCBI Taxonomy" id="449393"/>
    <lineage>
        <taxon>unclassified sequences</taxon>
        <taxon>metagenomes</taxon>
        <taxon>ecological metagenomes</taxon>
    </lineage>
</organism>
<evidence type="ECO:0000256" key="5">
    <source>
        <dbReference type="ARBA" id="ARBA00022597"/>
    </source>
</evidence>
<keyword evidence="4" id="KW-0997">Cell inner membrane</keyword>
<dbReference type="Pfam" id="PF02653">
    <property type="entry name" value="BPD_transp_2"/>
    <property type="match status" value="1"/>
</dbReference>
<dbReference type="EMBL" id="CAESAJ010000022">
    <property type="protein sequence ID" value="CAB4333313.1"/>
    <property type="molecule type" value="Genomic_DNA"/>
</dbReference>
<dbReference type="AlphaFoldDB" id="A0A6J5Z0D7"/>
<accession>A0A6J5Z0D7</accession>
<evidence type="ECO:0000256" key="7">
    <source>
        <dbReference type="ARBA" id="ARBA00022989"/>
    </source>
</evidence>
<feature type="transmembrane region" description="Helical" evidence="9">
    <location>
        <begin position="131"/>
        <end position="151"/>
    </location>
</feature>
<evidence type="ECO:0000256" key="2">
    <source>
        <dbReference type="ARBA" id="ARBA00022448"/>
    </source>
</evidence>
<dbReference type="PANTHER" id="PTHR32196:SF32">
    <property type="entry name" value="XYLOSE TRANSPORT SYSTEM PERMEASE PROTEIN XYLH"/>
    <property type="match status" value="1"/>
</dbReference>
<feature type="transmembrane region" description="Helical" evidence="9">
    <location>
        <begin position="275"/>
        <end position="292"/>
    </location>
</feature>
<dbReference type="GO" id="GO:0022857">
    <property type="term" value="F:transmembrane transporter activity"/>
    <property type="evidence" value="ECO:0007669"/>
    <property type="project" value="InterPro"/>
</dbReference>
<gene>
    <name evidence="10" type="ORF">UFOPK3770_00372</name>
</gene>
<comment type="subcellular location">
    <subcellularLocation>
        <location evidence="1">Cell membrane</location>
        <topology evidence="1">Multi-pass membrane protein</topology>
    </subcellularLocation>
</comment>
<keyword evidence="5" id="KW-0762">Sugar transport</keyword>
<evidence type="ECO:0000256" key="1">
    <source>
        <dbReference type="ARBA" id="ARBA00004651"/>
    </source>
</evidence>
<protein>
    <submittedName>
        <fullName evidence="10">Unannotated protein</fullName>
    </submittedName>
</protein>
<keyword evidence="6 9" id="KW-0812">Transmembrane</keyword>
<feature type="transmembrane region" description="Helical" evidence="9">
    <location>
        <begin position="80"/>
        <end position="98"/>
    </location>
</feature>
<keyword evidence="8 9" id="KW-0472">Membrane</keyword>
<keyword evidence="7 9" id="KW-1133">Transmembrane helix</keyword>
<feature type="transmembrane region" description="Helical" evidence="9">
    <location>
        <begin position="104"/>
        <end position="124"/>
    </location>
</feature>
<reference evidence="10" key="1">
    <citation type="submission" date="2020-05" db="EMBL/GenBank/DDBJ databases">
        <authorList>
            <person name="Chiriac C."/>
            <person name="Salcher M."/>
            <person name="Ghai R."/>
            <person name="Kavagutti S V."/>
        </authorList>
    </citation>
    <scope>NUCLEOTIDE SEQUENCE</scope>
</reference>
<evidence type="ECO:0000313" key="10">
    <source>
        <dbReference type="EMBL" id="CAB4333313.1"/>
    </source>
</evidence>
<keyword evidence="2" id="KW-0813">Transport</keyword>
<evidence type="ECO:0000256" key="6">
    <source>
        <dbReference type="ARBA" id="ARBA00022692"/>
    </source>
</evidence>
<feature type="transmembrane region" description="Helical" evidence="9">
    <location>
        <begin position="55"/>
        <end position="73"/>
    </location>
</feature>
<feature type="transmembrane region" description="Helical" evidence="9">
    <location>
        <begin position="26"/>
        <end position="43"/>
    </location>
</feature>
<dbReference type="PANTHER" id="PTHR32196">
    <property type="entry name" value="ABC TRANSPORTER PERMEASE PROTEIN YPHD-RELATED-RELATED"/>
    <property type="match status" value="1"/>
</dbReference>
<feature type="transmembrane region" description="Helical" evidence="9">
    <location>
        <begin position="239"/>
        <end position="255"/>
    </location>
</feature>
<evidence type="ECO:0000256" key="3">
    <source>
        <dbReference type="ARBA" id="ARBA00022475"/>
    </source>
</evidence>
<feature type="transmembrane region" description="Helical" evidence="9">
    <location>
        <begin position="321"/>
        <end position="340"/>
    </location>
</feature>